<evidence type="ECO:0000256" key="1">
    <source>
        <dbReference type="ARBA" id="ARBA00022614"/>
    </source>
</evidence>
<dbReference type="Pfam" id="PF13855">
    <property type="entry name" value="LRR_8"/>
    <property type="match status" value="1"/>
</dbReference>
<dbReference type="InterPro" id="IPR050836">
    <property type="entry name" value="SDS22/Internalin_LRR"/>
</dbReference>
<dbReference type="PANTHER" id="PTHR46652:SF3">
    <property type="entry name" value="LEUCINE-RICH REPEAT-CONTAINING PROTEIN 9"/>
    <property type="match status" value="1"/>
</dbReference>
<dbReference type="Ensembl" id="ENSCCRT00020119431.1">
    <property type="protein sequence ID" value="ENSCCRP00020109324.1"/>
    <property type="gene ID" value="ENSCCRG00020049786.1"/>
</dbReference>
<accession>A0A8C2KK83</accession>
<dbReference type="PANTHER" id="PTHR46652">
    <property type="entry name" value="LEUCINE-RICH REPEAT AND IQ DOMAIN-CONTAINING PROTEIN 1-RELATED"/>
    <property type="match status" value="1"/>
</dbReference>
<evidence type="ECO:0000313" key="5">
    <source>
        <dbReference type="Proteomes" id="UP000694701"/>
    </source>
</evidence>
<proteinExistence type="predicted"/>
<dbReference type="PROSITE" id="PS51450">
    <property type="entry name" value="LRR"/>
    <property type="match status" value="2"/>
</dbReference>
<evidence type="ECO:0000256" key="3">
    <source>
        <dbReference type="SAM" id="Phobius"/>
    </source>
</evidence>
<dbReference type="AlphaFoldDB" id="A0A8C2KK83"/>
<organism evidence="4 5">
    <name type="scientific">Cyprinus carpio</name>
    <name type="common">Common carp</name>
    <dbReference type="NCBI Taxonomy" id="7962"/>
    <lineage>
        <taxon>Eukaryota</taxon>
        <taxon>Metazoa</taxon>
        <taxon>Chordata</taxon>
        <taxon>Craniata</taxon>
        <taxon>Vertebrata</taxon>
        <taxon>Euteleostomi</taxon>
        <taxon>Actinopterygii</taxon>
        <taxon>Neopterygii</taxon>
        <taxon>Teleostei</taxon>
        <taxon>Ostariophysi</taxon>
        <taxon>Cypriniformes</taxon>
        <taxon>Cyprinidae</taxon>
        <taxon>Cyprininae</taxon>
        <taxon>Cyprinus</taxon>
    </lineage>
</organism>
<dbReference type="InterPro" id="IPR001611">
    <property type="entry name" value="Leu-rich_rpt"/>
</dbReference>
<sequence length="140" mass="16095">YLIQSNSRRLPGGDTSLLDLSNQGLHKPDPRWFCPGELHTLILDQNHIMKLEHLERNDALRQLSVACNRLVRMMGVSKLTHLRTLNLPNNSIGCIEGLKDLRRLQWLNLAGNNIKRFCSFIVLFHFNYAFIISLCISLTN</sequence>
<keyword evidence="3" id="KW-0472">Membrane</keyword>
<dbReference type="SUPFAM" id="SSF52075">
    <property type="entry name" value="Outer arm dynein light chain 1"/>
    <property type="match status" value="1"/>
</dbReference>
<evidence type="ECO:0000256" key="2">
    <source>
        <dbReference type="ARBA" id="ARBA00022737"/>
    </source>
</evidence>
<dbReference type="InterPro" id="IPR032675">
    <property type="entry name" value="LRR_dom_sf"/>
</dbReference>
<dbReference type="Gene3D" id="3.80.10.10">
    <property type="entry name" value="Ribonuclease Inhibitor"/>
    <property type="match status" value="1"/>
</dbReference>
<protein>
    <submittedName>
        <fullName evidence="4">Centrosomal protein 97</fullName>
    </submittedName>
</protein>
<feature type="transmembrane region" description="Helical" evidence="3">
    <location>
        <begin position="117"/>
        <end position="139"/>
    </location>
</feature>
<reference evidence="4" key="1">
    <citation type="submission" date="2025-08" db="UniProtKB">
        <authorList>
            <consortium name="Ensembl"/>
        </authorList>
    </citation>
    <scope>IDENTIFICATION</scope>
</reference>
<evidence type="ECO:0000313" key="4">
    <source>
        <dbReference type="Ensembl" id="ENSCCRP00020109324.1"/>
    </source>
</evidence>
<keyword evidence="1" id="KW-0433">Leucine-rich repeat</keyword>
<keyword evidence="2" id="KW-0677">Repeat</keyword>
<dbReference type="Proteomes" id="UP000694701">
    <property type="component" value="Unplaced"/>
</dbReference>
<name>A0A8C2KK83_CYPCA</name>
<keyword evidence="3" id="KW-0812">Transmembrane</keyword>
<keyword evidence="3" id="KW-1133">Transmembrane helix</keyword>